<dbReference type="InterPro" id="IPR050463">
    <property type="entry name" value="Gfo/Idh/MocA_oxidrdct_glycsds"/>
</dbReference>
<evidence type="ECO:0000259" key="3">
    <source>
        <dbReference type="Pfam" id="PF22725"/>
    </source>
</evidence>
<keyword evidence="1" id="KW-0560">Oxidoreductase</keyword>
<dbReference type="Proteomes" id="UP000435649">
    <property type="component" value="Unassembled WGS sequence"/>
</dbReference>
<dbReference type="InterPro" id="IPR055170">
    <property type="entry name" value="GFO_IDH_MocA-like_dom"/>
</dbReference>
<reference evidence="4 5" key="1">
    <citation type="submission" date="2019-08" db="EMBL/GenBank/DDBJ databases">
        <title>In-depth cultivation of the pig gut microbiome towards novel bacterial diversity and tailored functional studies.</title>
        <authorList>
            <person name="Wylensek D."/>
            <person name="Hitch T.C.A."/>
            <person name="Clavel T."/>
        </authorList>
    </citation>
    <scope>NUCLEOTIDE SEQUENCE [LARGE SCALE GENOMIC DNA]</scope>
    <source>
        <strain evidence="4 5">BBE-744-WT-12</strain>
    </source>
</reference>
<gene>
    <name evidence="4" type="ORF">FYJ85_16660</name>
</gene>
<dbReference type="PANTHER" id="PTHR43818">
    <property type="entry name" value="BCDNA.GH03377"/>
    <property type="match status" value="1"/>
</dbReference>
<dbReference type="PANTHER" id="PTHR43818:SF11">
    <property type="entry name" value="BCDNA.GH03377"/>
    <property type="match status" value="1"/>
</dbReference>
<dbReference type="SUPFAM" id="SSF51735">
    <property type="entry name" value="NAD(P)-binding Rossmann-fold domains"/>
    <property type="match status" value="1"/>
</dbReference>
<feature type="domain" description="Gfo/Idh/MocA-like oxidoreductase N-terminal" evidence="2">
    <location>
        <begin position="5"/>
        <end position="131"/>
    </location>
</feature>
<evidence type="ECO:0000259" key="2">
    <source>
        <dbReference type="Pfam" id="PF01408"/>
    </source>
</evidence>
<feature type="domain" description="GFO/IDH/MocA-like oxidoreductase" evidence="3">
    <location>
        <begin position="144"/>
        <end position="275"/>
    </location>
</feature>
<evidence type="ECO:0000313" key="4">
    <source>
        <dbReference type="EMBL" id="MST98672.1"/>
    </source>
</evidence>
<name>A0A844G712_9BACT</name>
<dbReference type="GO" id="GO:0016491">
    <property type="term" value="F:oxidoreductase activity"/>
    <property type="evidence" value="ECO:0007669"/>
    <property type="project" value="UniProtKB-KW"/>
</dbReference>
<dbReference type="GO" id="GO:0000166">
    <property type="term" value="F:nucleotide binding"/>
    <property type="evidence" value="ECO:0007669"/>
    <property type="project" value="InterPro"/>
</dbReference>
<dbReference type="SUPFAM" id="SSF55347">
    <property type="entry name" value="Glyceraldehyde-3-phosphate dehydrogenase-like, C-terminal domain"/>
    <property type="match status" value="1"/>
</dbReference>
<keyword evidence="5" id="KW-1185">Reference proteome</keyword>
<sequence>MKKTKLGVIGCGMISGAYLKAASRFRNIEIVAGSDIVPGRAAAKRDEFKEFGYSEETFRAYDANPDGTNAELLSDPEIEVVLNLTPPKQHSRVDLEILNAGKHAYSEKPFGVNLEDAMKVMKLAEEKNLRCGCAPDTFLGGGQQTARKLIDDGWIGKPLAGTALVMGRGPEKWPQAPFFFDYGAGPMLDLGPYYITTLVNMLGPAKRVTAFTKKFDDMRTGGPETQPPVYPINVTTHLTGVIEFECGALITMISSFDVWKHGHCPIEIYGSEGSLQVPDPNTFGGPVRVFRKGYEDWQDVPMPFGYTDNSRSIGAVDMVNAIKSGRPHRANNKLAYHVLEIMCSFDKSSSAGRPVDIESTCERPAPLPLGLDDGFLDD</sequence>
<dbReference type="InterPro" id="IPR036291">
    <property type="entry name" value="NAD(P)-bd_dom_sf"/>
</dbReference>
<dbReference type="Gene3D" id="3.30.360.10">
    <property type="entry name" value="Dihydrodipicolinate Reductase, domain 2"/>
    <property type="match status" value="1"/>
</dbReference>
<protein>
    <submittedName>
        <fullName evidence="4">Gfo/Idh/MocA family oxidoreductase</fullName>
    </submittedName>
</protein>
<dbReference type="Pfam" id="PF01408">
    <property type="entry name" value="GFO_IDH_MocA"/>
    <property type="match status" value="1"/>
</dbReference>
<accession>A0A844G712</accession>
<dbReference type="EMBL" id="VUNS01000022">
    <property type="protein sequence ID" value="MST98672.1"/>
    <property type="molecule type" value="Genomic_DNA"/>
</dbReference>
<dbReference type="Gene3D" id="3.40.50.720">
    <property type="entry name" value="NAD(P)-binding Rossmann-like Domain"/>
    <property type="match status" value="1"/>
</dbReference>
<dbReference type="RefSeq" id="WP_106052695.1">
    <property type="nucleotide sequence ID" value="NZ_CALXOB010000002.1"/>
</dbReference>
<comment type="caution">
    <text evidence="4">The sequence shown here is derived from an EMBL/GenBank/DDBJ whole genome shotgun (WGS) entry which is preliminary data.</text>
</comment>
<organism evidence="4 5">
    <name type="scientific">Victivallis lenta</name>
    <dbReference type="NCBI Taxonomy" id="2606640"/>
    <lineage>
        <taxon>Bacteria</taxon>
        <taxon>Pseudomonadati</taxon>
        <taxon>Lentisphaerota</taxon>
        <taxon>Lentisphaeria</taxon>
        <taxon>Victivallales</taxon>
        <taxon>Victivallaceae</taxon>
        <taxon>Victivallis</taxon>
    </lineage>
</organism>
<dbReference type="AlphaFoldDB" id="A0A844G712"/>
<dbReference type="Pfam" id="PF22725">
    <property type="entry name" value="GFO_IDH_MocA_C3"/>
    <property type="match status" value="1"/>
</dbReference>
<evidence type="ECO:0000313" key="5">
    <source>
        <dbReference type="Proteomes" id="UP000435649"/>
    </source>
</evidence>
<dbReference type="InterPro" id="IPR000683">
    <property type="entry name" value="Gfo/Idh/MocA-like_OxRdtase_N"/>
</dbReference>
<evidence type="ECO:0000256" key="1">
    <source>
        <dbReference type="ARBA" id="ARBA00023002"/>
    </source>
</evidence>
<proteinExistence type="predicted"/>